<gene>
    <name evidence="1" type="ORF">CLV91_0085</name>
</gene>
<dbReference type="OrthoDB" id="1442023at2"/>
<dbReference type="Proteomes" id="UP000269412">
    <property type="component" value="Unassembled WGS sequence"/>
</dbReference>
<reference evidence="1 2" key="1">
    <citation type="submission" date="2018-10" db="EMBL/GenBank/DDBJ databases">
        <title>Genomic Encyclopedia of Archaeal and Bacterial Type Strains, Phase II (KMG-II): from individual species to whole genera.</title>
        <authorList>
            <person name="Goeker M."/>
        </authorList>
    </citation>
    <scope>NUCLEOTIDE SEQUENCE [LARGE SCALE GENOMIC DNA]</scope>
    <source>
        <strain evidence="1 2">DSM 25230</strain>
    </source>
</reference>
<dbReference type="EMBL" id="RBIQ01000007">
    <property type="protein sequence ID" value="RKR14016.1"/>
    <property type="molecule type" value="Genomic_DNA"/>
</dbReference>
<organism evidence="1 2">
    <name type="scientific">Maribacter vaceletii</name>
    <dbReference type="NCBI Taxonomy" id="1206816"/>
    <lineage>
        <taxon>Bacteria</taxon>
        <taxon>Pseudomonadati</taxon>
        <taxon>Bacteroidota</taxon>
        <taxon>Flavobacteriia</taxon>
        <taxon>Flavobacteriales</taxon>
        <taxon>Flavobacteriaceae</taxon>
        <taxon>Maribacter</taxon>
    </lineage>
</organism>
<proteinExistence type="predicted"/>
<dbReference type="RefSeq" id="WP_121062865.1">
    <property type="nucleotide sequence ID" value="NZ_RBIQ01000007.1"/>
</dbReference>
<protein>
    <submittedName>
        <fullName evidence="1">Uncharacterized protein</fullName>
    </submittedName>
</protein>
<name>A0A495EB15_9FLAO</name>
<comment type="caution">
    <text evidence="1">The sequence shown here is derived from an EMBL/GenBank/DDBJ whole genome shotgun (WGS) entry which is preliminary data.</text>
</comment>
<evidence type="ECO:0000313" key="1">
    <source>
        <dbReference type="EMBL" id="RKR14016.1"/>
    </source>
</evidence>
<accession>A0A495EB15</accession>
<evidence type="ECO:0000313" key="2">
    <source>
        <dbReference type="Proteomes" id="UP000269412"/>
    </source>
</evidence>
<keyword evidence="2" id="KW-1185">Reference proteome</keyword>
<dbReference type="AlphaFoldDB" id="A0A495EB15"/>
<sequence length="223" mass="25886">MKIKKTGILIYFSLLYTITIFSQSRVPSSVNGVFSNNLDFFAIQKVDDVYNNGVNEDIKGSPYLFSDWSDIYITVKLKKEETYHIKGNYNPVLDQFEIVIKNEKYILNPKSVIQIRRGSQIFKLGNSLTSYHEELAVGKNVRLIKIYEASVMQTQTQTLGLFERKIVLKDSEYILFNDGRTIKLPKSKNKLFELLNTSQKKQKEYKKFKIKNLSDLSKIIQDS</sequence>